<dbReference type="Pfam" id="PF00646">
    <property type="entry name" value="F-box"/>
    <property type="match status" value="1"/>
</dbReference>
<dbReference type="InterPro" id="IPR050232">
    <property type="entry name" value="FBL13/AtMIF1-like"/>
</dbReference>
<dbReference type="EMBL" id="OOIL02002358">
    <property type="protein sequence ID" value="VFQ82387.1"/>
    <property type="molecule type" value="Genomic_DNA"/>
</dbReference>
<dbReference type="SUPFAM" id="SSF52047">
    <property type="entry name" value="RNI-like"/>
    <property type="match status" value="1"/>
</dbReference>
<dbReference type="CDD" id="cd22160">
    <property type="entry name" value="F-box_AtFBL13-like"/>
    <property type="match status" value="1"/>
</dbReference>
<dbReference type="InterPro" id="IPR001810">
    <property type="entry name" value="F-box_dom"/>
</dbReference>
<dbReference type="Gene3D" id="1.20.1280.50">
    <property type="match status" value="1"/>
</dbReference>
<dbReference type="Proteomes" id="UP000595140">
    <property type="component" value="Unassembled WGS sequence"/>
</dbReference>
<dbReference type="PANTHER" id="PTHR31900">
    <property type="entry name" value="F-BOX/RNI SUPERFAMILY PROTEIN-RELATED"/>
    <property type="match status" value="1"/>
</dbReference>
<evidence type="ECO:0000313" key="3">
    <source>
        <dbReference type="Proteomes" id="UP000595140"/>
    </source>
</evidence>
<reference evidence="2 3" key="1">
    <citation type="submission" date="2018-04" db="EMBL/GenBank/DDBJ databases">
        <authorList>
            <person name="Vogel A."/>
        </authorList>
    </citation>
    <scope>NUCLEOTIDE SEQUENCE [LARGE SCALE GENOMIC DNA]</scope>
</reference>
<dbReference type="Gene3D" id="3.80.10.10">
    <property type="entry name" value="Ribonuclease Inhibitor"/>
    <property type="match status" value="1"/>
</dbReference>
<evidence type="ECO:0000313" key="2">
    <source>
        <dbReference type="EMBL" id="VFQ82387.1"/>
    </source>
</evidence>
<dbReference type="PANTHER" id="PTHR31900:SF30">
    <property type="entry name" value="SUPERFAMILY PROTEIN, PUTATIVE-RELATED"/>
    <property type="match status" value="1"/>
</dbReference>
<name>A0A484M1D4_9ASTE</name>
<proteinExistence type="predicted"/>
<dbReference type="Pfam" id="PF24758">
    <property type="entry name" value="LRR_At5g56370"/>
    <property type="match status" value="1"/>
</dbReference>
<organism evidence="2 3">
    <name type="scientific">Cuscuta campestris</name>
    <dbReference type="NCBI Taxonomy" id="132261"/>
    <lineage>
        <taxon>Eukaryota</taxon>
        <taxon>Viridiplantae</taxon>
        <taxon>Streptophyta</taxon>
        <taxon>Embryophyta</taxon>
        <taxon>Tracheophyta</taxon>
        <taxon>Spermatophyta</taxon>
        <taxon>Magnoliopsida</taxon>
        <taxon>eudicotyledons</taxon>
        <taxon>Gunneridae</taxon>
        <taxon>Pentapetalae</taxon>
        <taxon>asterids</taxon>
        <taxon>lamiids</taxon>
        <taxon>Solanales</taxon>
        <taxon>Convolvulaceae</taxon>
        <taxon>Cuscuteae</taxon>
        <taxon>Cuscuta</taxon>
        <taxon>Cuscuta subgen. Grammica</taxon>
        <taxon>Cuscuta sect. Cleistogrammica</taxon>
    </lineage>
</organism>
<feature type="domain" description="F-box" evidence="1">
    <location>
        <begin position="23"/>
        <end position="59"/>
    </location>
</feature>
<accession>A0A484M1D4</accession>
<protein>
    <recommendedName>
        <fullName evidence="1">F-box domain-containing protein</fullName>
    </recommendedName>
</protein>
<gene>
    <name evidence="2" type="ORF">CCAM_LOCUS24163</name>
</gene>
<dbReference type="InterPro" id="IPR053781">
    <property type="entry name" value="F-box_AtFBL13-like"/>
</dbReference>
<dbReference type="InterPro" id="IPR055411">
    <property type="entry name" value="LRR_FXL15/At3g58940/PEG3-like"/>
</dbReference>
<dbReference type="PROSITE" id="PS50181">
    <property type="entry name" value="FBOX"/>
    <property type="match status" value="1"/>
</dbReference>
<evidence type="ECO:0000259" key="1">
    <source>
        <dbReference type="PROSITE" id="PS50181"/>
    </source>
</evidence>
<keyword evidence="3" id="KW-1185">Reference proteome</keyword>
<dbReference type="OrthoDB" id="612216at2759"/>
<dbReference type="SUPFAM" id="SSF81383">
    <property type="entry name" value="F-box domain"/>
    <property type="match status" value="1"/>
</dbReference>
<dbReference type="InterPro" id="IPR036047">
    <property type="entry name" value="F-box-like_dom_sf"/>
</dbReference>
<sequence length="494" mass="56822">MDDEDPRAYKHGKLCEGRASSRSTQLCDLPDEILIHILSFLRMKEAVKTTVLSKRWKNLWAFIPDLHVSQREFPERPLFLDFVIRAFALRNGFSLRKFSISCDILEDAPLIIAWVSFALRLNLQVLNLHLEKPSTPYETFMFDFFLRSESLKVLNLDLPCVVVIPPRVSFPNLKELSVSEIIFEDVDSIEKLFSCSSLEMLSIYQCKWRNLKDIHISAPNLRFLCIDETIDDDNIDFDEIGFAFQDALSYDRRIHINGAALKSFIYNGELINECCILGDTMQLVERARINIDRAYQAEQFIVVPRGFKLLSALANVKSLSLTHHFLTDLAAGDELLDTLPMFCNMTNMSVEGSLDPMSFRILSMILRRSPHLRSLRFLEEFDHFPRHERDGLLDPVPSCFLTELKQIAFKIDNTDQGHCGHWFSSERQEDRTYMPDIRIPATSLQRLCPSRLSGFSLLQIASPLHQQRSSLHHHRLNGGRVSVQSLGRQLANCS</sequence>
<dbReference type="InterPro" id="IPR032675">
    <property type="entry name" value="LRR_dom_sf"/>
</dbReference>
<dbReference type="AlphaFoldDB" id="A0A484M1D4"/>